<keyword evidence="1" id="KW-0472">Membrane</keyword>
<name>A0ABS1C3G6_9BACT</name>
<feature type="transmembrane region" description="Helical" evidence="1">
    <location>
        <begin position="174"/>
        <end position="198"/>
    </location>
</feature>
<feature type="transmembrane region" description="Helical" evidence="1">
    <location>
        <begin position="204"/>
        <end position="225"/>
    </location>
</feature>
<keyword evidence="1" id="KW-1133">Transmembrane helix</keyword>
<proteinExistence type="predicted"/>
<accession>A0ABS1C3G6</accession>
<dbReference type="Proteomes" id="UP000644147">
    <property type="component" value="Unassembled WGS sequence"/>
</dbReference>
<feature type="domain" description="CAAX prenyl protease 2/Lysostaphin resistance protein A-like" evidence="2">
    <location>
        <begin position="137"/>
        <end position="240"/>
    </location>
</feature>
<keyword evidence="3" id="KW-0482">Metalloprotease</keyword>
<reference evidence="3 4" key="1">
    <citation type="submission" date="2020-12" db="EMBL/GenBank/DDBJ databases">
        <title>Bacterial novel species Adhaeribacter sp. BT258 isolated from soil.</title>
        <authorList>
            <person name="Jung H.-Y."/>
        </authorList>
    </citation>
    <scope>NUCLEOTIDE SEQUENCE [LARGE SCALE GENOMIC DNA]</scope>
    <source>
        <strain evidence="3 4">BT258</strain>
    </source>
</reference>
<dbReference type="EMBL" id="JAEHFX010000004">
    <property type="protein sequence ID" value="MBK0403173.1"/>
    <property type="molecule type" value="Genomic_DNA"/>
</dbReference>
<dbReference type="InterPro" id="IPR003675">
    <property type="entry name" value="Rce1/LyrA-like_dom"/>
</dbReference>
<dbReference type="GO" id="GO:0008237">
    <property type="term" value="F:metallopeptidase activity"/>
    <property type="evidence" value="ECO:0007669"/>
    <property type="project" value="UniProtKB-KW"/>
</dbReference>
<keyword evidence="1" id="KW-0812">Transmembrane</keyword>
<keyword evidence="3" id="KW-0645">Protease</keyword>
<feature type="transmembrane region" description="Helical" evidence="1">
    <location>
        <begin position="232"/>
        <end position="249"/>
    </location>
</feature>
<gene>
    <name evidence="3" type="ORF">I5M27_09265</name>
</gene>
<evidence type="ECO:0000313" key="3">
    <source>
        <dbReference type="EMBL" id="MBK0403173.1"/>
    </source>
</evidence>
<comment type="caution">
    <text evidence="3">The sequence shown here is derived from an EMBL/GenBank/DDBJ whole genome shotgun (WGS) entry which is preliminary data.</text>
</comment>
<organism evidence="3 4">
    <name type="scientific">Adhaeribacter terrigena</name>
    <dbReference type="NCBI Taxonomy" id="2793070"/>
    <lineage>
        <taxon>Bacteria</taxon>
        <taxon>Pseudomonadati</taxon>
        <taxon>Bacteroidota</taxon>
        <taxon>Cytophagia</taxon>
        <taxon>Cytophagales</taxon>
        <taxon>Hymenobacteraceae</taxon>
        <taxon>Adhaeribacter</taxon>
    </lineage>
</organism>
<sequence>MKNQKLRLGLSLFFLGMLGVLSLLTMEVTYPEEVKAILDKRFSPVQLKLLTLLNPAIYLLIAVVVGVNLHKKVDLQVPVLEGLFTRREIKSIGSILQYGLAGGVLAGIAITIVGLVYEPWLPREFIAAGEKMEPGLAMRFLYGGITEEILMRFGLMTLMVWLLWKLTKKLTPSVYWTGITIAALLFGLGHFPVVYQVVASPDAILLSYILIGNTAGGLVFGWLYWKKGLESAMVAHIFAHVVMVLAGLLEKQFLS</sequence>
<feature type="transmembrane region" description="Helical" evidence="1">
    <location>
        <begin position="149"/>
        <end position="167"/>
    </location>
</feature>
<protein>
    <submittedName>
        <fullName evidence="3">CPBP family intramembrane metalloprotease</fullName>
    </submittedName>
</protein>
<dbReference type="Pfam" id="PF02517">
    <property type="entry name" value="Rce1-like"/>
    <property type="match status" value="1"/>
</dbReference>
<evidence type="ECO:0000256" key="1">
    <source>
        <dbReference type="SAM" id="Phobius"/>
    </source>
</evidence>
<evidence type="ECO:0000259" key="2">
    <source>
        <dbReference type="Pfam" id="PF02517"/>
    </source>
</evidence>
<keyword evidence="4" id="KW-1185">Reference proteome</keyword>
<dbReference type="RefSeq" id="WP_200505932.1">
    <property type="nucleotide sequence ID" value="NZ_JAEHFX010000004.1"/>
</dbReference>
<feature type="transmembrane region" description="Helical" evidence="1">
    <location>
        <begin position="95"/>
        <end position="117"/>
    </location>
</feature>
<feature type="transmembrane region" description="Helical" evidence="1">
    <location>
        <begin position="49"/>
        <end position="69"/>
    </location>
</feature>
<keyword evidence="3" id="KW-0378">Hydrolase</keyword>
<evidence type="ECO:0000313" key="4">
    <source>
        <dbReference type="Proteomes" id="UP000644147"/>
    </source>
</evidence>